<dbReference type="InterPro" id="IPR051494">
    <property type="entry name" value="BSD_domain-containing"/>
</dbReference>
<feature type="compositionally biased region" description="Basic and acidic residues" evidence="1">
    <location>
        <begin position="266"/>
        <end position="276"/>
    </location>
</feature>
<dbReference type="eggNOG" id="KOG2690">
    <property type="taxonomic scope" value="Eukaryota"/>
</dbReference>
<dbReference type="OrthoDB" id="73788at2759"/>
<proteinExistence type="predicted"/>
<reference evidence="3 4" key="1">
    <citation type="journal article" date="2011" name="Proc. Natl. Acad. Sci. U.S.A.">
        <title>Evolutionary erosion of yeast sex chromosomes by mating-type switching accidents.</title>
        <authorList>
            <person name="Gordon J.L."/>
            <person name="Armisen D."/>
            <person name="Proux-Wera E."/>
            <person name="Oheigeartaigh S.S."/>
            <person name="Byrne K.P."/>
            <person name="Wolfe K.H."/>
        </authorList>
    </citation>
    <scope>NUCLEOTIDE SEQUENCE [LARGE SCALE GENOMIC DNA]</scope>
    <source>
        <strain evidence="4">ATCC 34711 / CBS 6284 / DSM 70876 / NBRC 10599 / NRRL Y-10934 / UCD 77-7</strain>
    </source>
</reference>
<name>I2H697_HENB6</name>
<dbReference type="InterPro" id="IPR035925">
    <property type="entry name" value="BSD_dom_sf"/>
</dbReference>
<dbReference type="PROSITE" id="PS50858">
    <property type="entry name" value="BSD"/>
    <property type="match status" value="1"/>
</dbReference>
<protein>
    <recommendedName>
        <fullName evidence="2">BSD domain-containing protein</fullName>
    </recommendedName>
</protein>
<dbReference type="GeneID" id="14497008"/>
<dbReference type="Pfam" id="PF03909">
    <property type="entry name" value="BSD"/>
    <property type="match status" value="1"/>
</dbReference>
<accession>I2H697</accession>
<organism evidence="3 4">
    <name type="scientific">Henningerozyma blattae (strain ATCC 34711 / CBS 6284 / DSM 70876 / NBRC 10599 / NRRL Y-10934 / UCD 77-7)</name>
    <name type="common">Yeast</name>
    <name type="synonym">Tetrapisispora blattae</name>
    <dbReference type="NCBI Taxonomy" id="1071380"/>
    <lineage>
        <taxon>Eukaryota</taxon>
        <taxon>Fungi</taxon>
        <taxon>Dikarya</taxon>
        <taxon>Ascomycota</taxon>
        <taxon>Saccharomycotina</taxon>
        <taxon>Saccharomycetes</taxon>
        <taxon>Saccharomycetales</taxon>
        <taxon>Saccharomycetaceae</taxon>
        <taxon>Henningerozyma</taxon>
    </lineage>
</organism>
<evidence type="ECO:0000256" key="1">
    <source>
        <dbReference type="SAM" id="MobiDB-lite"/>
    </source>
</evidence>
<dbReference type="AlphaFoldDB" id="I2H697"/>
<dbReference type="OMA" id="LFWYRYF"/>
<dbReference type="GO" id="GO:0005737">
    <property type="term" value="C:cytoplasm"/>
    <property type="evidence" value="ECO:0007669"/>
    <property type="project" value="TreeGrafter"/>
</dbReference>
<evidence type="ECO:0000259" key="2">
    <source>
        <dbReference type="PROSITE" id="PS50858"/>
    </source>
</evidence>
<feature type="compositionally biased region" description="Polar residues" evidence="1">
    <location>
        <begin position="277"/>
        <end position="299"/>
    </location>
</feature>
<feature type="compositionally biased region" description="Acidic residues" evidence="1">
    <location>
        <begin position="307"/>
        <end position="318"/>
    </location>
</feature>
<dbReference type="InterPro" id="IPR005607">
    <property type="entry name" value="BSD_dom"/>
</dbReference>
<evidence type="ECO:0000313" key="4">
    <source>
        <dbReference type="Proteomes" id="UP000002866"/>
    </source>
</evidence>
<dbReference type="KEGG" id="tbl:TBLA_0F03620"/>
<feature type="domain" description="BSD" evidence="2">
    <location>
        <begin position="162"/>
        <end position="214"/>
    </location>
</feature>
<dbReference type="PANTHER" id="PTHR16019:SF5">
    <property type="entry name" value="BSD DOMAIN-CONTAINING PROTEIN 1"/>
    <property type="match status" value="1"/>
</dbReference>
<dbReference type="RefSeq" id="XP_004181418.1">
    <property type="nucleotide sequence ID" value="XM_004181370.1"/>
</dbReference>
<dbReference type="SMART" id="SM00751">
    <property type="entry name" value="BSD"/>
    <property type="match status" value="1"/>
</dbReference>
<dbReference type="Proteomes" id="UP000002866">
    <property type="component" value="Chromosome 6"/>
</dbReference>
<dbReference type="SUPFAM" id="SSF140383">
    <property type="entry name" value="BSD domain-like"/>
    <property type="match status" value="1"/>
</dbReference>
<dbReference type="HOGENOM" id="CLU_064795_0_0_1"/>
<dbReference type="FunCoup" id="I2H697">
    <property type="interactions" value="104"/>
</dbReference>
<dbReference type="EMBL" id="HE806321">
    <property type="protein sequence ID" value="CCH61899.1"/>
    <property type="molecule type" value="Genomic_DNA"/>
</dbReference>
<gene>
    <name evidence="3" type="primary">TBLA0F03620</name>
    <name evidence="3" type="ORF">TBLA_0F03620</name>
</gene>
<feature type="region of interest" description="Disordered" evidence="1">
    <location>
        <begin position="235"/>
        <end position="318"/>
    </location>
</feature>
<dbReference type="PANTHER" id="PTHR16019">
    <property type="entry name" value="SYNAPSE-ASSOCIATED PROTEIN"/>
    <property type="match status" value="1"/>
</dbReference>
<evidence type="ECO:0000313" key="3">
    <source>
        <dbReference type="EMBL" id="CCH61899.1"/>
    </source>
</evidence>
<dbReference type="Gene3D" id="1.10.3970.10">
    <property type="entry name" value="BSD domain"/>
    <property type="match status" value="1"/>
</dbReference>
<dbReference type="InParanoid" id="I2H697"/>
<feature type="compositionally biased region" description="Acidic residues" evidence="1">
    <location>
        <begin position="237"/>
        <end position="254"/>
    </location>
</feature>
<keyword evidence="4" id="KW-1185">Reference proteome</keyword>
<sequence>MDFVYEEQVLANEATPDPNQKHDEKTEQLFENLENNINTNYEKTKGLIENFLHEDDSNEGINIDLPISDEYTAKANELLANLDNGLKSVETKVTDTVNSYWNNFSVNSLWDSINTATNSALNSKAPQPNSNVVLAGNRTEAELQKLSTDKSIYLKDLSIKVDPKVVDIDSKTDEIAKLLEVNKNLSSLMNDIVPSKINYQTFWYIYFTEKTKILDMETKRKTLLNSSKTSTQAIKDADEDLGWDDDDDDDDFDNTDSKSEPPVIIQKKDAIEEPLTKRQNASSKTKQSAKLTENTTTAQAKAADISKDDDDDDDDDWE</sequence>